<accession>A0ABY1K5P9</accession>
<feature type="signal peptide" evidence="1">
    <location>
        <begin position="1"/>
        <end position="28"/>
    </location>
</feature>
<sequence length="228" mass="24412">MNQSMIFKKVALSALLVSAVAVPTVTNAASEPKEVSPKVLSKTITTAPAVTNVLATTTTVASSWANPLDLAKTYAPTTLEDWKKTLEQYKKVVGETSNVQYSIDSIDMDKAGIKFDKAFEIANLDPAAVKIISATPAVAGDTNNMQYTIDMDKAGIKFDEAFEINISGTTALDSTMALPISEADQAFFKAQFALDDAAKSKDAAAIKEALAKLLVEYKQQIAEFTTTK</sequence>
<evidence type="ECO:0000256" key="1">
    <source>
        <dbReference type="SAM" id="SignalP"/>
    </source>
</evidence>
<name>A0ABY1K5P9_9BACL</name>
<feature type="chain" id="PRO_5047310904" evidence="1">
    <location>
        <begin position="29"/>
        <end position="228"/>
    </location>
</feature>
<dbReference type="EMBL" id="FTNK01000010">
    <property type="protein sequence ID" value="SIR30183.1"/>
    <property type="molecule type" value="Genomic_DNA"/>
</dbReference>
<gene>
    <name evidence="2" type="ORF">SAMN05421578_110118</name>
</gene>
<organism evidence="2 3">
    <name type="scientific">Paenibacillus macquariensis</name>
    <dbReference type="NCBI Taxonomy" id="948756"/>
    <lineage>
        <taxon>Bacteria</taxon>
        <taxon>Bacillati</taxon>
        <taxon>Bacillota</taxon>
        <taxon>Bacilli</taxon>
        <taxon>Bacillales</taxon>
        <taxon>Paenibacillaceae</taxon>
        <taxon>Paenibacillus</taxon>
    </lineage>
</organism>
<evidence type="ECO:0000313" key="3">
    <source>
        <dbReference type="Proteomes" id="UP000186666"/>
    </source>
</evidence>
<dbReference type="Proteomes" id="UP000186666">
    <property type="component" value="Unassembled WGS sequence"/>
</dbReference>
<reference evidence="2 3" key="1">
    <citation type="submission" date="2017-01" db="EMBL/GenBank/DDBJ databases">
        <authorList>
            <person name="Varghese N."/>
            <person name="Submissions S."/>
        </authorList>
    </citation>
    <scope>NUCLEOTIDE SEQUENCE [LARGE SCALE GENOMIC DNA]</scope>
    <source>
        <strain evidence="2 3">ATCC 23464</strain>
    </source>
</reference>
<dbReference type="RefSeq" id="WP_068579909.1">
    <property type="nucleotide sequence ID" value="NZ_FTNK01000010.1"/>
</dbReference>
<protein>
    <submittedName>
        <fullName evidence="2">Uncharacterized protein</fullName>
    </submittedName>
</protein>
<keyword evidence="1" id="KW-0732">Signal</keyword>
<evidence type="ECO:0000313" key="2">
    <source>
        <dbReference type="EMBL" id="SIR30183.1"/>
    </source>
</evidence>
<proteinExistence type="predicted"/>
<keyword evidence="3" id="KW-1185">Reference proteome</keyword>
<comment type="caution">
    <text evidence="2">The sequence shown here is derived from an EMBL/GenBank/DDBJ whole genome shotgun (WGS) entry which is preliminary data.</text>
</comment>